<dbReference type="EMBL" id="CP003075">
    <property type="protein sequence ID" value="AEQ53812.1"/>
    <property type="molecule type" value="Genomic_DNA"/>
</dbReference>
<dbReference type="GO" id="GO:0016811">
    <property type="term" value="F:hydrolase activity, acting on carbon-nitrogen (but not peptide) bonds, in linear amides"/>
    <property type="evidence" value="ECO:0007669"/>
    <property type="project" value="TreeGrafter"/>
</dbReference>
<dbReference type="SUPFAM" id="SSF102215">
    <property type="entry name" value="Creatininase"/>
    <property type="match status" value="1"/>
</dbReference>
<keyword evidence="2" id="KW-0479">Metal-binding</keyword>
<dbReference type="eggNOG" id="COG1402">
    <property type="taxonomic scope" value="Bacteria"/>
</dbReference>
<evidence type="ECO:0000256" key="4">
    <source>
        <dbReference type="ARBA" id="ARBA00022833"/>
    </source>
</evidence>
<keyword evidence="4" id="KW-0862">Zinc</keyword>
<sequence length="274" mass="29546">MSKHALAAMTQAEFRERIARPGVILLPLGSQEPQGPHAPMGDYRLAERLAVMSAEAGDGLAAPALAFGHADFFRGFAGGMQLRPQTFAAMLEDMIGSFLDHDLNHLLIFNGHSANAPLIDQVTRGIRRRTGIAVPSLNIWKAIPPELWRDLYGEDASSVRGHGGEPLTSVATYLFPDEMRPDLVATSAPRARAFGVPIRGISGVDFRGLPLQLPIDAHEVDANAMLGGSPHMASAARGKAICDHIVHHTARLMGQLLAHDPRKMVSDLPTENQL</sequence>
<dbReference type="HOGENOM" id="CLU_055029_2_1_5"/>
<dbReference type="GO" id="GO:0009231">
    <property type="term" value="P:riboflavin biosynthetic process"/>
    <property type="evidence" value="ECO:0007669"/>
    <property type="project" value="TreeGrafter"/>
</dbReference>
<dbReference type="Proteomes" id="UP000008850">
    <property type="component" value="Chromosome"/>
</dbReference>
<reference evidence="6 7" key="1">
    <citation type="journal article" date="2012" name="J. Bacteriol.">
        <title>Complete genome sequence of Pelagibacterium halotolerans B2T.</title>
        <authorList>
            <person name="Huo Y.Y."/>
            <person name="Cheng H."/>
            <person name="Han X.F."/>
            <person name="Jiang X.W."/>
            <person name="Sun C."/>
            <person name="Zhang X.Q."/>
            <person name="Zhu X.F."/>
            <person name="Liu Y.F."/>
            <person name="Li P.F."/>
            <person name="Ni P.X."/>
            <person name="Wu M."/>
        </authorList>
    </citation>
    <scope>NUCLEOTIDE SEQUENCE [LARGE SCALE GENOMIC DNA]</scope>
    <source>
        <strain evidence="7">DSM 22347 / JCM 15775 / CGMCC 1.7692 / B2</strain>
    </source>
</reference>
<dbReference type="PANTHER" id="PTHR35005:SF1">
    <property type="entry name" value="2-AMINO-5-FORMYLAMINO-6-RIBOSYLAMINOPYRIMIDIN-4(3H)-ONE 5'-MONOPHOSPHATE DEFORMYLASE"/>
    <property type="match status" value="1"/>
</dbReference>
<evidence type="ECO:0000256" key="1">
    <source>
        <dbReference type="ARBA" id="ARBA00001947"/>
    </source>
</evidence>
<keyword evidence="3" id="KW-0378">Hydrolase</keyword>
<gene>
    <name evidence="6" type="ordered locus">KKY_3830</name>
</gene>
<evidence type="ECO:0000256" key="5">
    <source>
        <dbReference type="ARBA" id="ARBA00024029"/>
    </source>
</evidence>
<evidence type="ECO:0000313" key="7">
    <source>
        <dbReference type="Proteomes" id="UP000008850"/>
    </source>
</evidence>
<dbReference type="Pfam" id="PF02633">
    <property type="entry name" value="Creatininase"/>
    <property type="match status" value="1"/>
</dbReference>
<evidence type="ECO:0000256" key="3">
    <source>
        <dbReference type="ARBA" id="ARBA00022801"/>
    </source>
</evidence>
<dbReference type="Gene3D" id="3.40.50.10310">
    <property type="entry name" value="Creatininase"/>
    <property type="match status" value="1"/>
</dbReference>
<dbReference type="RefSeq" id="WP_014132956.1">
    <property type="nucleotide sequence ID" value="NC_016078.1"/>
</dbReference>
<dbReference type="GO" id="GO:0046872">
    <property type="term" value="F:metal ion binding"/>
    <property type="evidence" value="ECO:0007669"/>
    <property type="project" value="UniProtKB-KW"/>
</dbReference>
<evidence type="ECO:0000313" key="6">
    <source>
        <dbReference type="EMBL" id="AEQ53812.1"/>
    </source>
</evidence>
<protein>
    <submittedName>
        <fullName evidence="6">Uncharacterized protein putative amidase-like protein</fullName>
    </submittedName>
</protein>
<organism evidence="6 7">
    <name type="scientific">Pelagibacterium halotolerans (strain DSM 22347 / JCM 15775 / CGMCC 1.7692 / B2)</name>
    <dbReference type="NCBI Taxonomy" id="1082931"/>
    <lineage>
        <taxon>Bacteria</taxon>
        <taxon>Pseudomonadati</taxon>
        <taxon>Pseudomonadota</taxon>
        <taxon>Alphaproteobacteria</taxon>
        <taxon>Hyphomicrobiales</taxon>
        <taxon>Devosiaceae</taxon>
        <taxon>Pelagibacterium</taxon>
    </lineage>
</organism>
<keyword evidence="7" id="KW-1185">Reference proteome</keyword>
<dbReference type="STRING" id="1082931.KKY_3830"/>
<dbReference type="AlphaFoldDB" id="G4RD62"/>
<accession>G4RD62</accession>
<comment type="similarity">
    <text evidence="5">Belongs to the creatininase superfamily.</text>
</comment>
<dbReference type="InterPro" id="IPR003785">
    <property type="entry name" value="Creatininase/forma_Hydrolase"/>
</dbReference>
<comment type="cofactor">
    <cofactor evidence="1">
        <name>Zn(2+)</name>
        <dbReference type="ChEBI" id="CHEBI:29105"/>
    </cofactor>
</comment>
<dbReference type="KEGG" id="phl:KKY_3830"/>
<dbReference type="InterPro" id="IPR024087">
    <property type="entry name" value="Creatininase-like_sf"/>
</dbReference>
<evidence type="ECO:0000256" key="2">
    <source>
        <dbReference type="ARBA" id="ARBA00022723"/>
    </source>
</evidence>
<proteinExistence type="inferred from homology"/>
<dbReference type="PANTHER" id="PTHR35005">
    <property type="entry name" value="3-DEHYDRO-SCYLLO-INOSOSE HYDROLASE"/>
    <property type="match status" value="1"/>
</dbReference>
<name>G4RD62_PELHB</name>